<dbReference type="EMBL" id="BSYR01000022">
    <property type="protein sequence ID" value="GMI88163.1"/>
    <property type="molecule type" value="Genomic_DNA"/>
</dbReference>
<sequence length="87" mass="10156">MTSYDCIDVKKRMAKLEKTVSFLMRKPATMPPEKEEMLKDALSRVGVLEEELSEAKKALQEALDTQQELQTYIDNKKKKKKCNPFCW</sequence>
<organism evidence="2 3">
    <name type="scientific">Hibiscus trionum</name>
    <name type="common">Flower of an hour</name>
    <dbReference type="NCBI Taxonomy" id="183268"/>
    <lineage>
        <taxon>Eukaryota</taxon>
        <taxon>Viridiplantae</taxon>
        <taxon>Streptophyta</taxon>
        <taxon>Embryophyta</taxon>
        <taxon>Tracheophyta</taxon>
        <taxon>Spermatophyta</taxon>
        <taxon>Magnoliopsida</taxon>
        <taxon>eudicotyledons</taxon>
        <taxon>Gunneridae</taxon>
        <taxon>Pentapetalae</taxon>
        <taxon>rosids</taxon>
        <taxon>malvids</taxon>
        <taxon>Malvales</taxon>
        <taxon>Malvaceae</taxon>
        <taxon>Malvoideae</taxon>
        <taxon>Hibiscus</taxon>
    </lineage>
</organism>
<dbReference type="Proteomes" id="UP001165190">
    <property type="component" value="Unassembled WGS sequence"/>
</dbReference>
<gene>
    <name evidence="2" type="ORF">HRI_002485600</name>
</gene>
<dbReference type="PANTHER" id="PTHR45657">
    <property type="entry name" value="CRAL-TRIO DOMAIN-CONTAINING PROTEIN YKL091C-RELATED"/>
    <property type="match status" value="1"/>
</dbReference>
<dbReference type="AlphaFoldDB" id="A0A9W7I4Z0"/>
<evidence type="ECO:0000256" key="1">
    <source>
        <dbReference type="SAM" id="Coils"/>
    </source>
</evidence>
<evidence type="ECO:0000313" key="2">
    <source>
        <dbReference type="EMBL" id="GMI88163.1"/>
    </source>
</evidence>
<comment type="caution">
    <text evidence="2">The sequence shown here is derived from an EMBL/GenBank/DDBJ whole genome shotgun (WGS) entry which is preliminary data.</text>
</comment>
<evidence type="ECO:0000313" key="3">
    <source>
        <dbReference type="Proteomes" id="UP001165190"/>
    </source>
</evidence>
<protein>
    <submittedName>
        <fullName evidence="2">Uncharacterized protein</fullName>
    </submittedName>
</protein>
<feature type="coiled-coil region" evidence="1">
    <location>
        <begin position="38"/>
        <end position="75"/>
    </location>
</feature>
<reference evidence="2" key="1">
    <citation type="submission" date="2023-05" db="EMBL/GenBank/DDBJ databases">
        <title>Genome and transcriptome analyses reveal genes involved in the formation of fine ridges on petal epidermal cells in Hibiscus trionum.</title>
        <authorList>
            <person name="Koshimizu S."/>
            <person name="Masuda S."/>
            <person name="Ishii T."/>
            <person name="Shirasu K."/>
            <person name="Hoshino A."/>
            <person name="Arita M."/>
        </authorList>
    </citation>
    <scope>NUCLEOTIDE SEQUENCE</scope>
    <source>
        <strain evidence="2">Hamamatsu line</strain>
    </source>
</reference>
<accession>A0A9W7I4Z0</accession>
<dbReference type="InterPro" id="IPR051026">
    <property type="entry name" value="PI/PC_transfer"/>
</dbReference>
<dbReference type="PANTHER" id="PTHR45657:SF1">
    <property type="entry name" value="CRAL-TRIO DOMAIN-CONTAINING PROTEIN YKL091C-RELATED"/>
    <property type="match status" value="1"/>
</dbReference>
<name>A0A9W7I4Z0_HIBTR</name>
<proteinExistence type="predicted"/>
<keyword evidence="1" id="KW-0175">Coiled coil</keyword>
<keyword evidence="3" id="KW-1185">Reference proteome</keyword>